<organism evidence="1 2">
    <name type="scientific">Actinacidiphila rubida</name>
    <dbReference type="NCBI Taxonomy" id="310780"/>
    <lineage>
        <taxon>Bacteria</taxon>
        <taxon>Bacillati</taxon>
        <taxon>Actinomycetota</taxon>
        <taxon>Actinomycetes</taxon>
        <taxon>Kitasatosporales</taxon>
        <taxon>Streptomycetaceae</taxon>
        <taxon>Actinacidiphila</taxon>
    </lineage>
</organism>
<dbReference type="STRING" id="310780.SAMN05216267_1005249"/>
<dbReference type="InterPro" id="IPR011990">
    <property type="entry name" value="TPR-like_helical_dom_sf"/>
</dbReference>
<proteinExistence type="predicted"/>
<name>A0A1H8GT68_9ACTN</name>
<evidence type="ECO:0008006" key="3">
    <source>
        <dbReference type="Google" id="ProtNLM"/>
    </source>
</evidence>
<reference evidence="1 2" key="1">
    <citation type="submission" date="2016-10" db="EMBL/GenBank/DDBJ databases">
        <authorList>
            <person name="de Groot N.N."/>
        </authorList>
    </citation>
    <scope>NUCLEOTIDE SEQUENCE [LARGE SCALE GENOMIC DNA]</scope>
    <source>
        <strain evidence="1 2">CGMCC 4.2026</strain>
    </source>
</reference>
<accession>A0A1H8GT68</accession>
<evidence type="ECO:0000313" key="2">
    <source>
        <dbReference type="Proteomes" id="UP000181951"/>
    </source>
</evidence>
<dbReference type="AlphaFoldDB" id="A0A1H8GT68"/>
<dbReference type="Gene3D" id="1.25.40.10">
    <property type="entry name" value="Tetratricopeptide repeat domain"/>
    <property type="match status" value="2"/>
</dbReference>
<keyword evidence="2" id="KW-1185">Reference proteome</keyword>
<gene>
    <name evidence="1" type="ORF">SAMN05216267_1005249</name>
</gene>
<sequence length="238" mass="25226">MLSAAPRSRKETAGALSLTAAAVNAQGRHVEALAVFDEAVPFFEKVFGAKSAETLALRCNRGQVLAVLSRHTECERECADVARTAAQGRSPAMSLIVTAAQNGVVYALNGQGRHREAEALARDTLAGPVRPGRAGVDRLALVLLLGLARSLNGQERYDEALAVAERADELRRTLTEDLRRPESGTVELIMGNAFLGLGRTADAHAAASAAHDACLATFGPEHHRTVEAQTLLARLTTT</sequence>
<dbReference type="EMBL" id="FODD01000005">
    <property type="protein sequence ID" value="SEN46687.1"/>
    <property type="molecule type" value="Genomic_DNA"/>
</dbReference>
<evidence type="ECO:0000313" key="1">
    <source>
        <dbReference type="EMBL" id="SEN46687.1"/>
    </source>
</evidence>
<dbReference type="Proteomes" id="UP000181951">
    <property type="component" value="Unassembled WGS sequence"/>
</dbReference>
<protein>
    <recommendedName>
        <fullName evidence="3">Tetratricopeptide repeat protein</fullName>
    </recommendedName>
</protein>
<dbReference type="SUPFAM" id="SSF48452">
    <property type="entry name" value="TPR-like"/>
    <property type="match status" value="1"/>
</dbReference>